<dbReference type="SUPFAM" id="SSF52402">
    <property type="entry name" value="Adenine nucleotide alpha hydrolases-like"/>
    <property type="match status" value="1"/>
</dbReference>
<proteinExistence type="inferred from homology"/>
<comment type="pathway">
    <text evidence="3">Sulfur metabolism; hydrogen sulfide biosynthesis; sulfite from sulfate.</text>
</comment>
<dbReference type="PANTHER" id="PTHR46509">
    <property type="entry name" value="PHOSPHOADENOSINE PHOSPHOSULFATE REDUCTASE"/>
    <property type="match status" value="1"/>
</dbReference>
<name>A0A7S4R0I9_9STRA</name>
<evidence type="ECO:0000259" key="5">
    <source>
        <dbReference type="Pfam" id="PF00462"/>
    </source>
</evidence>
<protein>
    <submittedName>
        <fullName evidence="7">Uncharacterized protein</fullName>
    </submittedName>
</protein>
<dbReference type="InterPro" id="IPR014729">
    <property type="entry name" value="Rossmann-like_a/b/a_fold"/>
</dbReference>
<evidence type="ECO:0000256" key="2">
    <source>
        <dbReference type="ARBA" id="ARBA00023002"/>
    </source>
</evidence>
<dbReference type="Pfam" id="PF01507">
    <property type="entry name" value="PAPS_reduct"/>
    <property type="match status" value="1"/>
</dbReference>
<feature type="region of interest" description="Disordered" evidence="4">
    <location>
        <begin position="34"/>
        <end position="73"/>
    </location>
</feature>
<comment type="similarity">
    <text evidence="1">Belongs to the PAPS reductase family. CysH subfamily.</text>
</comment>
<dbReference type="EMBL" id="HBNS01013675">
    <property type="protein sequence ID" value="CAE4599788.1"/>
    <property type="molecule type" value="Transcribed_RNA"/>
</dbReference>
<feature type="compositionally biased region" description="Polar residues" evidence="4">
    <location>
        <begin position="289"/>
        <end position="299"/>
    </location>
</feature>
<dbReference type="Gene3D" id="3.40.50.620">
    <property type="entry name" value="HUPs"/>
    <property type="match status" value="1"/>
</dbReference>
<keyword evidence="2" id="KW-0560">Oxidoreductase</keyword>
<accession>A0A7S4R0I9</accession>
<feature type="domain" description="Glutaredoxin" evidence="5">
    <location>
        <begin position="361"/>
        <end position="445"/>
    </location>
</feature>
<dbReference type="HAMAP" id="MF_00063">
    <property type="entry name" value="CysH"/>
    <property type="match status" value="1"/>
</dbReference>
<dbReference type="GO" id="GO:0004604">
    <property type="term" value="F:phosphoadenylyl-sulfate reductase (thioredoxin) activity"/>
    <property type="evidence" value="ECO:0007669"/>
    <property type="project" value="InterPro"/>
</dbReference>
<dbReference type="InterPro" id="IPR002109">
    <property type="entry name" value="Glutaredoxin"/>
</dbReference>
<evidence type="ECO:0000256" key="3">
    <source>
        <dbReference type="ARBA" id="ARBA00024327"/>
    </source>
</evidence>
<feature type="domain" description="Phosphoadenosine phosphosulphate reductase" evidence="6">
    <location>
        <begin position="115"/>
        <end position="290"/>
    </location>
</feature>
<dbReference type="PROSITE" id="PS51354">
    <property type="entry name" value="GLUTAREDOXIN_2"/>
    <property type="match status" value="1"/>
</dbReference>
<dbReference type="GO" id="GO:0005737">
    <property type="term" value="C:cytoplasm"/>
    <property type="evidence" value="ECO:0007669"/>
    <property type="project" value="TreeGrafter"/>
</dbReference>
<dbReference type="Gene3D" id="3.40.30.10">
    <property type="entry name" value="Glutaredoxin"/>
    <property type="match status" value="1"/>
</dbReference>
<dbReference type="CDD" id="cd23945">
    <property type="entry name" value="PAPS_reductase"/>
    <property type="match status" value="1"/>
</dbReference>
<sequence length="555" mass="61735">MDKSKSGSLAAAVAGGAAAGALMVLAVQRLNRSKGKAPTDVDVPELEGESSYSSDTGDRDENNSVENNSVGSYSDEEYEVRELDMDKLNSTVLSEKEATAEQCVRWALEEFGDRLVMSTSFGMQSAVLLHMATKVAPNIPVIWIDTGYLHKETYHFAEHLARRLSLNLKVYQSDISAARMEAFHGKLWDRDDEASHRVYGVVRKVEPMARALRELGAEAMLAGVRGKQTKHRSGLERITLNHAQKHYRIHPLLHWTQEDIDNYLAKHNLPYHPLKRLGYVSIGDKHSTKPVTKSSNSSTDKNEANDRNTRFGGKRQECGLHTERANVAELSALVSSASSLNLSFHGQQGEDRKPHGSNEGIEIYGRANCRFCKASKRVLEAKNIPYKWYTLQRYDQVNHVLEPLHCDESNSCVTRDALQHRFESAAPGLPPFEYVPQIFQNGEYVGGFTELCNEMAIPKTIMDVAILDIGGKPNMKKYNAHSWNNHTANNRVNAGVLTEDFFTAPPISHLSAPKRTVSAPVVSSKPKENNNLISKEGDKAKTDVPSPPEEKKMDA</sequence>
<feature type="region of interest" description="Disordered" evidence="4">
    <location>
        <begin position="285"/>
        <end position="318"/>
    </location>
</feature>
<dbReference type="AlphaFoldDB" id="A0A7S4R0I9"/>
<evidence type="ECO:0000256" key="1">
    <source>
        <dbReference type="ARBA" id="ARBA00009732"/>
    </source>
</evidence>
<reference evidence="7" key="1">
    <citation type="submission" date="2021-01" db="EMBL/GenBank/DDBJ databases">
        <authorList>
            <person name="Corre E."/>
            <person name="Pelletier E."/>
            <person name="Niang G."/>
            <person name="Scheremetjew M."/>
            <person name="Finn R."/>
            <person name="Kale V."/>
            <person name="Holt S."/>
            <person name="Cochrane G."/>
            <person name="Meng A."/>
            <person name="Brown T."/>
            <person name="Cohen L."/>
        </authorList>
    </citation>
    <scope>NUCLEOTIDE SEQUENCE</scope>
    <source>
        <strain evidence="7">GSO104</strain>
    </source>
</reference>
<evidence type="ECO:0000256" key="4">
    <source>
        <dbReference type="SAM" id="MobiDB-lite"/>
    </source>
</evidence>
<dbReference type="PANTHER" id="PTHR46509:SF1">
    <property type="entry name" value="PHOSPHOADENOSINE PHOSPHOSULFATE REDUCTASE"/>
    <property type="match status" value="1"/>
</dbReference>
<dbReference type="InterPro" id="IPR002500">
    <property type="entry name" value="PAPS_reduct_dom"/>
</dbReference>
<feature type="compositionally biased region" description="Basic and acidic residues" evidence="4">
    <location>
        <begin position="300"/>
        <end position="318"/>
    </location>
</feature>
<organism evidence="7">
    <name type="scientific">Ditylum brightwellii</name>
    <dbReference type="NCBI Taxonomy" id="49249"/>
    <lineage>
        <taxon>Eukaryota</taxon>
        <taxon>Sar</taxon>
        <taxon>Stramenopiles</taxon>
        <taxon>Ochrophyta</taxon>
        <taxon>Bacillariophyta</taxon>
        <taxon>Mediophyceae</taxon>
        <taxon>Lithodesmiophycidae</taxon>
        <taxon>Lithodesmiales</taxon>
        <taxon>Lithodesmiaceae</taxon>
        <taxon>Ditylum</taxon>
    </lineage>
</organism>
<evidence type="ECO:0000313" key="7">
    <source>
        <dbReference type="EMBL" id="CAE4599788.1"/>
    </source>
</evidence>
<dbReference type="SUPFAM" id="SSF52833">
    <property type="entry name" value="Thioredoxin-like"/>
    <property type="match status" value="1"/>
</dbReference>
<dbReference type="NCBIfam" id="TIGR00434">
    <property type="entry name" value="cysH"/>
    <property type="match status" value="1"/>
</dbReference>
<dbReference type="InterPro" id="IPR036249">
    <property type="entry name" value="Thioredoxin-like_sf"/>
</dbReference>
<evidence type="ECO:0000259" key="6">
    <source>
        <dbReference type="Pfam" id="PF01507"/>
    </source>
</evidence>
<dbReference type="GO" id="GO:0019379">
    <property type="term" value="P:sulfate assimilation, phosphoadenylyl sulfate reduction by phosphoadenylyl-sulfate reductase (thioredoxin)"/>
    <property type="evidence" value="ECO:0007669"/>
    <property type="project" value="InterPro"/>
</dbReference>
<dbReference type="NCBIfam" id="NF002537">
    <property type="entry name" value="PRK02090.1"/>
    <property type="match status" value="1"/>
</dbReference>
<dbReference type="Pfam" id="PF00462">
    <property type="entry name" value="Glutaredoxin"/>
    <property type="match status" value="1"/>
</dbReference>
<feature type="region of interest" description="Disordered" evidence="4">
    <location>
        <begin position="511"/>
        <end position="555"/>
    </location>
</feature>
<gene>
    <name evidence="7" type="ORF">DBRI00130_LOCUS11014</name>
</gene>
<dbReference type="InterPro" id="IPR004511">
    <property type="entry name" value="PAPS/APS_Rdtase"/>
</dbReference>
<feature type="compositionally biased region" description="Basic and acidic residues" evidence="4">
    <location>
        <begin position="535"/>
        <end position="555"/>
    </location>
</feature>